<dbReference type="InterPro" id="IPR041522">
    <property type="entry name" value="CdaR_GGDEF"/>
</dbReference>
<dbReference type="Pfam" id="PF17853">
    <property type="entry name" value="GGDEF_2"/>
    <property type="match status" value="1"/>
</dbReference>
<dbReference type="Gene3D" id="1.10.10.60">
    <property type="entry name" value="Homeodomain-like"/>
    <property type="match status" value="2"/>
</dbReference>
<dbReference type="InterPro" id="IPR009057">
    <property type="entry name" value="Homeodomain-like_sf"/>
</dbReference>
<keyword evidence="2" id="KW-0238">DNA-binding</keyword>
<keyword evidence="4" id="KW-1133">Transmembrane helix</keyword>
<dbReference type="PANTHER" id="PTHR43280">
    <property type="entry name" value="ARAC-FAMILY TRANSCRIPTIONAL REGULATOR"/>
    <property type="match status" value="1"/>
</dbReference>
<dbReference type="GO" id="GO:0003700">
    <property type="term" value="F:DNA-binding transcription factor activity"/>
    <property type="evidence" value="ECO:0007669"/>
    <property type="project" value="InterPro"/>
</dbReference>
<keyword evidence="1" id="KW-0805">Transcription regulation</keyword>
<accession>A0A329MC40</accession>
<evidence type="ECO:0000256" key="1">
    <source>
        <dbReference type="ARBA" id="ARBA00023015"/>
    </source>
</evidence>
<dbReference type="InterPro" id="IPR018060">
    <property type="entry name" value="HTH_AraC"/>
</dbReference>
<dbReference type="GO" id="GO:0043565">
    <property type="term" value="F:sequence-specific DNA binding"/>
    <property type="evidence" value="ECO:0007669"/>
    <property type="project" value="InterPro"/>
</dbReference>
<evidence type="ECO:0000313" key="7">
    <source>
        <dbReference type="Proteomes" id="UP000250369"/>
    </source>
</evidence>
<dbReference type="PANTHER" id="PTHR43280:SF2">
    <property type="entry name" value="HTH-TYPE TRANSCRIPTIONAL REGULATOR EXSA"/>
    <property type="match status" value="1"/>
</dbReference>
<keyword evidence="3" id="KW-0804">Transcription</keyword>
<comment type="caution">
    <text evidence="6">The sequence shown here is derived from an EMBL/GenBank/DDBJ whole genome shotgun (WGS) entry which is preliminary data.</text>
</comment>
<evidence type="ECO:0000256" key="3">
    <source>
        <dbReference type="ARBA" id="ARBA00023163"/>
    </source>
</evidence>
<evidence type="ECO:0000256" key="2">
    <source>
        <dbReference type="ARBA" id="ARBA00023125"/>
    </source>
</evidence>
<dbReference type="Pfam" id="PF12833">
    <property type="entry name" value="HTH_18"/>
    <property type="match status" value="1"/>
</dbReference>
<dbReference type="SUPFAM" id="SSF46689">
    <property type="entry name" value="Homeodomain-like"/>
    <property type="match status" value="1"/>
</dbReference>
<feature type="domain" description="HTH araC/xylS-type" evidence="5">
    <location>
        <begin position="652"/>
        <end position="751"/>
    </location>
</feature>
<dbReference type="Proteomes" id="UP000250369">
    <property type="component" value="Unassembled WGS sequence"/>
</dbReference>
<evidence type="ECO:0000256" key="4">
    <source>
        <dbReference type="SAM" id="Phobius"/>
    </source>
</evidence>
<feature type="transmembrane region" description="Helical" evidence="4">
    <location>
        <begin position="301"/>
        <end position="321"/>
    </location>
</feature>
<dbReference type="EMBL" id="QMFB01000018">
    <property type="protein sequence ID" value="RAV17659.1"/>
    <property type="molecule type" value="Genomic_DNA"/>
</dbReference>
<protein>
    <recommendedName>
        <fullName evidence="5">HTH araC/xylS-type domain-containing protein</fullName>
    </recommendedName>
</protein>
<evidence type="ECO:0000259" key="5">
    <source>
        <dbReference type="PROSITE" id="PS01124"/>
    </source>
</evidence>
<evidence type="ECO:0000313" key="6">
    <source>
        <dbReference type="EMBL" id="RAV17659.1"/>
    </source>
</evidence>
<dbReference type="PROSITE" id="PS01124">
    <property type="entry name" value="HTH_ARAC_FAMILY_2"/>
    <property type="match status" value="1"/>
</dbReference>
<gene>
    <name evidence="6" type="ORF">DQG23_26365</name>
</gene>
<keyword evidence="7" id="KW-1185">Reference proteome</keyword>
<proteinExistence type="predicted"/>
<sequence length="752" mass="86470">MQVMDIFKSKVFRKMLLTCILMPVVPVLLLGGFNYYQSTKIANQQIDTMNMAMVDRIAEHYDKIFRDFTDIASLVKDLPWLTKIVQMETVDYDRIDINDLMNIAVQLRIYKLNNEVIKNITVVFRDSDLVIDTDTFYDKSHYFSNKYSIHSDGFQKGSIDWEALNTPQFINNFQMEYYGNPVDPTMLFVKPLHPPGSRAEALTLIQIDEAKLKEALTQFKMGEKTTLYILQSNLEYFFSGNEGAKLPSKETLQSQSGSGVLPIGKERFNYYFATSRFNGFKYIAVADSKSVMAQVEYIKKMTYALVICSVIAGFMISYLVALNNYRPIRRLVHNISFPSLKRTHRNEFDLIEREIRTLEESRPIIKNNFLLKLIKGVGIEETNQRSMEVSGLEFPGTSFVVAVMEVEAMDNMKSQEKLTDSELSILTIREIEEYFERHSIQCFALETDPSEYAMILNFFDLTKKQLNDLLVHLLEHLQEKNAGRLELGLACGVGGVYSELNNICTSYREGRKALEYKYSPEPASVTAYADIADQLAQTVHFTVENEIQLIQVAKTGDFAKTEKLLDELLQQNFAARRLDSRHGMYVFTRMMTAAIAVYGSTRGEPSDLLGGYETLQKLKNYHDTVDYIKKVYMAVCQSINENKQKVNENLTKAIVAFIDERCFQPDISLTLLSEQFSYSSVYISRLIKDYVGCNFVDYVNRKRVERAKQLLGDTELLVKDIALTVGFENDITFRRIFKKYEMITPGEYRDGL</sequence>
<reference evidence="6 7" key="1">
    <citation type="journal article" date="2009" name="Int. J. Syst. Evol. Microbiol.">
        <title>Paenibacillus contaminans sp. nov., isolated from a contaminated laboratory plate.</title>
        <authorList>
            <person name="Chou J.H."/>
            <person name="Lee J.H."/>
            <person name="Lin M.C."/>
            <person name="Chang P.S."/>
            <person name="Arun A.B."/>
            <person name="Young C.C."/>
            <person name="Chen W.M."/>
        </authorList>
    </citation>
    <scope>NUCLEOTIDE SEQUENCE [LARGE SCALE GENOMIC DNA]</scope>
    <source>
        <strain evidence="6 7">CKOBP-6</strain>
    </source>
</reference>
<name>A0A329MC40_9BACL</name>
<keyword evidence="4" id="KW-0472">Membrane</keyword>
<feature type="transmembrane region" description="Helical" evidence="4">
    <location>
        <begin position="15"/>
        <end position="36"/>
    </location>
</feature>
<dbReference type="AlphaFoldDB" id="A0A329MC40"/>
<dbReference type="SMART" id="SM00342">
    <property type="entry name" value="HTH_ARAC"/>
    <property type="match status" value="1"/>
</dbReference>
<keyword evidence="4" id="KW-0812">Transmembrane</keyword>
<organism evidence="6 7">
    <name type="scientific">Paenibacillus contaminans</name>
    <dbReference type="NCBI Taxonomy" id="450362"/>
    <lineage>
        <taxon>Bacteria</taxon>
        <taxon>Bacillati</taxon>
        <taxon>Bacillota</taxon>
        <taxon>Bacilli</taxon>
        <taxon>Bacillales</taxon>
        <taxon>Paenibacillaceae</taxon>
        <taxon>Paenibacillus</taxon>
    </lineage>
</organism>